<protein>
    <submittedName>
        <fullName evidence="1">Uncharacterized protein</fullName>
    </submittedName>
</protein>
<reference evidence="1" key="1">
    <citation type="submission" date="2014-09" db="EMBL/GenBank/DDBJ databases">
        <authorList>
            <person name="Magalhaes I.L.F."/>
            <person name="Oliveira U."/>
            <person name="Santos F.R."/>
            <person name="Vidigal T.H.D.A."/>
            <person name="Brescovit A.D."/>
            <person name="Santos A.J."/>
        </authorList>
    </citation>
    <scope>NUCLEOTIDE SEQUENCE</scope>
    <source>
        <tissue evidence="1">Shoot tissue taken approximately 20 cm above the soil surface</tissue>
    </source>
</reference>
<dbReference type="AlphaFoldDB" id="A0A0A9ACK7"/>
<dbReference type="EMBL" id="GBRH01251205">
    <property type="protein sequence ID" value="JAD46690.1"/>
    <property type="molecule type" value="Transcribed_RNA"/>
</dbReference>
<evidence type="ECO:0000313" key="1">
    <source>
        <dbReference type="EMBL" id="JAD46690.1"/>
    </source>
</evidence>
<accession>A0A0A9ACK7</accession>
<proteinExistence type="predicted"/>
<reference evidence="1" key="2">
    <citation type="journal article" date="2015" name="Data Brief">
        <title>Shoot transcriptome of the giant reed, Arundo donax.</title>
        <authorList>
            <person name="Barrero R.A."/>
            <person name="Guerrero F.D."/>
            <person name="Moolhuijzen P."/>
            <person name="Goolsby J.A."/>
            <person name="Tidwell J."/>
            <person name="Bellgard S.E."/>
            <person name="Bellgard M.I."/>
        </authorList>
    </citation>
    <scope>NUCLEOTIDE SEQUENCE</scope>
    <source>
        <tissue evidence="1">Shoot tissue taken approximately 20 cm above the soil surface</tissue>
    </source>
</reference>
<sequence>MERSKHDLVDKMHVDCNPALASVGSRSFFVQ</sequence>
<name>A0A0A9ACK7_ARUDO</name>
<organism evidence="1">
    <name type="scientific">Arundo donax</name>
    <name type="common">Giant reed</name>
    <name type="synonym">Donax arundinaceus</name>
    <dbReference type="NCBI Taxonomy" id="35708"/>
    <lineage>
        <taxon>Eukaryota</taxon>
        <taxon>Viridiplantae</taxon>
        <taxon>Streptophyta</taxon>
        <taxon>Embryophyta</taxon>
        <taxon>Tracheophyta</taxon>
        <taxon>Spermatophyta</taxon>
        <taxon>Magnoliopsida</taxon>
        <taxon>Liliopsida</taxon>
        <taxon>Poales</taxon>
        <taxon>Poaceae</taxon>
        <taxon>PACMAD clade</taxon>
        <taxon>Arundinoideae</taxon>
        <taxon>Arundineae</taxon>
        <taxon>Arundo</taxon>
    </lineage>
</organism>